<sequence length="116" mass="11540">MTIVRDTSRFPLLPVLLAGVGAQFADDALFLVLPPAAVLAPLAVVLTIALTAGAARLVTRGLRGPAVARAGLAVGAVSAGLGLVLSGLGWLPILFATLTLIAGVAGAIVRRPTPTV</sequence>
<dbReference type="AlphaFoldDB" id="A0A511D4H3"/>
<evidence type="ECO:0000313" key="2">
    <source>
        <dbReference type="EMBL" id="GEL19699.1"/>
    </source>
</evidence>
<feature type="transmembrane region" description="Helical" evidence="1">
    <location>
        <begin position="90"/>
        <end position="109"/>
    </location>
</feature>
<protein>
    <submittedName>
        <fullName evidence="2">Uncharacterized protein</fullName>
    </submittedName>
</protein>
<dbReference type="Proteomes" id="UP000321328">
    <property type="component" value="Unassembled WGS sequence"/>
</dbReference>
<keyword evidence="1" id="KW-0472">Membrane</keyword>
<name>A0A511D4H3_9PSEU</name>
<comment type="caution">
    <text evidence="2">The sequence shown here is derived from an EMBL/GenBank/DDBJ whole genome shotgun (WGS) entry which is preliminary data.</text>
</comment>
<keyword evidence="1" id="KW-1133">Transmembrane helix</keyword>
<gene>
    <name evidence="2" type="ORF">PA7_35360</name>
</gene>
<reference evidence="2 3" key="1">
    <citation type="submission" date="2019-07" db="EMBL/GenBank/DDBJ databases">
        <title>Whole genome shotgun sequence of Pseudonocardia asaccharolytica NBRC 16224.</title>
        <authorList>
            <person name="Hosoyama A."/>
            <person name="Uohara A."/>
            <person name="Ohji S."/>
            <person name="Ichikawa N."/>
        </authorList>
    </citation>
    <scope>NUCLEOTIDE SEQUENCE [LARGE SCALE GENOMIC DNA]</scope>
    <source>
        <strain evidence="2 3">NBRC 16224</strain>
    </source>
</reference>
<proteinExistence type="predicted"/>
<dbReference type="EMBL" id="BJVI01000044">
    <property type="protein sequence ID" value="GEL19699.1"/>
    <property type="molecule type" value="Genomic_DNA"/>
</dbReference>
<feature type="transmembrane region" description="Helical" evidence="1">
    <location>
        <begin position="32"/>
        <end position="54"/>
    </location>
</feature>
<evidence type="ECO:0000256" key="1">
    <source>
        <dbReference type="SAM" id="Phobius"/>
    </source>
</evidence>
<evidence type="ECO:0000313" key="3">
    <source>
        <dbReference type="Proteomes" id="UP000321328"/>
    </source>
</evidence>
<accession>A0A511D4H3</accession>
<keyword evidence="1" id="KW-0812">Transmembrane</keyword>
<keyword evidence="3" id="KW-1185">Reference proteome</keyword>
<dbReference type="STRING" id="1123024.GCA_000423625_02674"/>
<dbReference type="RefSeq" id="WP_028930427.1">
    <property type="nucleotide sequence ID" value="NZ_AUII01000010.1"/>
</dbReference>
<organism evidence="2 3">
    <name type="scientific">Pseudonocardia asaccharolytica DSM 44247 = NBRC 16224</name>
    <dbReference type="NCBI Taxonomy" id="1123024"/>
    <lineage>
        <taxon>Bacteria</taxon>
        <taxon>Bacillati</taxon>
        <taxon>Actinomycetota</taxon>
        <taxon>Actinomycetes</taxon>
        <taxon>Pseudonocardiales</taxon>
        <taxon>Pseudonocardiaceae</taxon>
        <taxon>Pseudonocardia</taxon>
    </lineage>
</organism>
<feature type="transmembrane region" description="Helical" evidence="1">
    <location>
        <begin position="66"/>
        <end position="84"/>
    </location>
</feature>